<organism evidence="1 2">
    <name type="scientific">Actinosynnema pretiosum</name>
    <dbReference type="NCBI Taxonomy" id="42197"/>
    <lineage>
        <taxon>Bacteria</taxon>
        <taxon>Bacillati</taxon>
        <taxon>Actinomycetota</taxon>
        <taxon>Actinomycetes</taxon>
        <taxon>Pseudonocardiales</taxon>
        <taxon>Pseudonocardiaceae</taxon>
        <taxon>Actinosynnema</taxon>
    </lineage>
</organism>
<dbReference type="InterPro" id="IPR024524">
    <property type="entry name" value="DUF3800"/>
</dbReference>
<sequence>MHAFIDESGQRARSAKSSAHFVMTAVVVRDEDLPEVPAMLAKLRVDLNRQPGNPLAWKNIKQHPQRLHVSQSLGAADWLTVSSVVVCKPYLTGDPLDDDRTYLYTLRYLLERLSWLARDNGRVLNYTMAHIVRFKIAKLRVYEAKLRAEPGCRIEWPWLDPRGGQIDQPSRLEELQLADLAASATGAAFNADDFGNTETRYLRQLAPRLYRRNGNLLSYGLKLHPSGETTKAAYPWVAAL</sequence>
<dbReference type="Pfam" id="PF12686">
    <property type="entry name" value="DUF3800"/>
    <property type="match status" value="1"/>
</dbReference>
<evidence type="ECO:0000313" key="1">
    <source>
        <dbReference type="EMBL" id="ATE52103.1"/>
    </source>
</evidence>
<dbReference type="Proteomes" id="UP000218505">
    <property type="component" value="Chromosome"/>
</dbReference>
<reference evidence="1" key="1">
    <citation type="submission" date="2017-09" db="EMBL/GenBank/DDBJ databases">
        <title>Complete Genome Sequence of ansamitocin-producing Bacterium Actinosynnema pretiosum X47.</title>
        <authorList>
            <person name="Cao G."/>
            <person name="Zong G."/>
            <person name="Zhong C."/>
            <person name="Fu J."/>
        </authorList>
    </citation>
    <scope>NUCLEOTIDE SEQUENCE [LARGE SCALE GENOMIC DNA]</scope>
    <source>
        <strain evidence="1">X47</strain>
    </source>
</reference>
<name>A0A290YZD7_9PSEU</name>
<keyword evidence="2" id="KW-1185">Reference proteome</keyword>
<dbReference type="EMBL" id="CP023445">
    <property type="protein sequence ID" value="ATE52103.1"/>
    <property type="molecule type" value="Genomic_DNA"/>
</dbReference>
<accession>A0A290YZD7</accession>
<dbReference type="AlphaFoldDB" id="A0A290YZD7"/>
<proteinExistence type="predicted"/>
<gene>
    <name evidence="1" type="ORF">CNX65_01370</name>
</gene>
<evidence type="ECO:0000313" key="2">
    <source>
        <dbReference type="Proteomes" id="UP000218505"/>
    </source>
</evidence>
<evidence type="ECO:0008006" key="3">
    <source>
        <dbReference type="Google" id="ProtNLM"/>
    </source>
</evidence>
<protein>
    <recommendedName>
        <fullName evidence="3">DUF3800 domain-containing protein</fullName>
    </recommendedName>
</protein>
<dbReference type="KEGG" id="apre:CNX65_01370"/>